<comment type="caution">
    <text evidence="1">The sequence shown here is derived from an EMBL/GenBank/DDBJ whole genome shotgun (WGS) entry which is preliminary data.</text>
</comment>
<protein>
    <recommendedName>
        <fullName evidence="3">DUF91 domain-containing protein</fullName>
    </recommendedName>
</protein>
<name>A0ABU9X1U2_9MICC</name>
<proteinExistence type="predicted"/>
<reference evidence="1 2" key="1">
    <citation type="submission" date="2024-05" db="EMBL/GenBank/DDBJ databases">
        <title>Sinomonas sp. nov., isolated from a waste landfill.</title>
        <authorList>
            <person name="Zhao Y."/>
        </authorList>
    </citation>
    <scope>NUCLEOTIDE SEQUENCE [LARGE SCALE GENOMIC DNA]</scope>
    <source>
        <strain evidence="1 2">CCTCC AB2014300</strain>
    </source>
</reference>
<keyword evidence="2" id="KW-1185">Reference proteome</keyword>
<evidence type="ECO:0008006" key="3">
    <source>
        <dbReference type="Google" id="ProtNLM"/>
    </source>
</evidence>
<accession>A0ABU9X1U2</accession>
<dbReference type="RefSeq" id="WP_345885362.1">
    <property type="nucleotide sequence ID" value="NZ_JBDFRB010000008.1"/>
</dbReference>
<dbReference type="EMBL" id="JBDFRB010000008">
    <property type="protein sequence ID" value="MEN2745007.1"/>
    <property type="molecule type" value="Genomic_DNA"/>
</dbReference>
<organism evidence="1 2">
    <name type="scientific">Sinomonas halotolerans</name>
    <dbReference type="NCBI Taxonomy" id="1644133"/>
    <lineage>
        <taxon>Bacteria</taxon>
        <taxon>Bacillati</taxon>
        <taxon>Actinomycetota</taxon>
        <taxon>Actinomycetes</taxon>
        <taxon>Micrococcales</taxon>
        <taxon>Micrococcaceae</taxon>
        <taxon>Sinomonas</taxon>
    </lineage>
</organism>
<evidence type="ECO:0000313" key="2">
    <source>
        <dbReference type="Proteomes" id="UP001422074"/>
    </source>
</evidence>
<evidence type="ECO:0000313" key="1">
    <source>
        <dbReference type="EMBL" id="MEN2745007.1"/>
    </source>
</evidence>
<dbReference type="Gene3D" id="3.40.1350.10">
    <property type="match status" value="1"/>
</dbReference>
<dbReference type="InterPro" id="IPR011856">
    <property type="entry name" value="tRNA_endonuc-like_dom_sf"/>
</dbReference>
<gene>
    <name evidence="1" type="ORF">ABCQ75_10720</name>
</gene>
<sequence length="363" mass="40358">MPVEVGLWRIDTVAERIRPGSMPLESRLEQLILDDPEILGSKLLLIGNQVPTRYGKFADVLGLDLEGNIHILELKRDKTPRDVVAQILDYATWVQELGNDDIRDIFTVNHPAVLFDEAFAERFDGAPVPDELNGTHSLTVVASDTDTATERIVMYLNQSYGVPINIMKFQYFRDGDHEYLARTWVVDEASAVKSPSASRTSGTRASWNGRDWYVAFGEGRDRHWDDAKRFGFVSAGGGEWYSRTLKSLPEGARVFVHVPQRGYVGVGVVEGPAQPADDAVLSLGGQQQPFRSLPVTASYSHGDSESGDVGEYIVPVRWLHTVPLESAVWRQGMFANQNSACKLRSKFTIEEVSKAFGLTEESL</sequence>
<dbReference type="Proteomes" id="UP001422074">
    <property type="component" value="Unassembled WGS sequence"/>
</dbReference>